<proteinExistence type="predicted"/>
<evidence type="ECO:0000313" key="3">
    <source>
        <dbReference type="Proteomes" id="UP001176940"/>
    </source>
</evidence>
<keyword evidence="3" id="KW-1185">Reference proteome</keyword>
<protein>
    <recommendedName>
        <fullName evidence="4">BESS domain-containing protein</fullName>
    </recommendedName>
</protein>
<gene>
    <name evidence="2" type="ORF">RIMI_LOCUS16613848</name>
</gene>
<dbReference type="Proteomes" id="UP001176940">
    <property type="component" value="Unassembled WGS sequence"/>
</dbReference>
<feature type="compositionally biased region" description="Acidic residues" evidence="1">
    <location>
        <begin position="28"/>
        <end position="44"/>
    </location>
</feature>
<reference evidence="2" key="1">
    <citation type="submission" date="2023-07" db="EMBL/GenBank/DDBJ databases">
        <authorList>
            <person name="Stuckert A."/>
        </authorList>
    </citation>
    <scope>NUCLEOTIDE SEQUENCE</scope>
</reference>
<comment type="caution">
    <text evidence="2">The sequence shown here is derived from an EMBL/GenBank/DDBJ whole genome shotgun (WGS) entry which is preliminary data.</text>
</comment>
<evidence type="ECO:0008006" key="4">
    <source>
        <dbReference type="Google" id="ProtNLM"/>
    </source>
</evidence>
<organism evidence="2 3">
    <name type="scientific">Ranitomeya imitator</name>
    <name type="common">mimic poison frog</name>
    <dbReference type="NCBI Taxonomy" id="111125"/>
    <lineage>
        <taxon>Eukaryota</taxon>
        <taxon>Metazoa</taxon>
        <taxon>Chordata</taxon>
        <taxon>Craniata</taxon>
        <taxon>Vertebrata</taxon>
        <taxon>Euteleostomi</taxon>
        <taxon>Amphibia</taxon>
        <taxon>Batrachia</taxon>
        <taxon>Anura</taxon>
        <taxon>Neobatrachia</taxon>
        <taxon>Hyloidea</taxon>
        <taxon>Dendrobatidae</taxon>
        <taxon>Dendrobatinae</taxon>
        <taxon>Ranitomeya</taxon>
    </lineage>
</organism>
<dbReference type="EMBL" id="CAUEEQ010046740">
    <property type="protein sequence ID" value="CAJ0958932.1"/>
    <property type="molecule type" value="Genomic_DNA"/>
</dbReference>
<evidence type="ECO:0000256" key="1">
    <source>
        <dbReference type="SAM" id="MobiDB-lite"/>
    </source>
</evidence>
<accession>A0ABN9M4T6</accession>
<sequence>MLLLNFDNETIVYFTAEVKPPKQQEIPENQDDDNSTEESLLEETETPRSEVNEPALKHHSGPSERTTPVRRRLNSLFARNISQSRFQHERIEDLDDMDGFGLAVAGQCRQMPVDRQAKFMSYVLASAHLFRASATLPKVEVLIANLRTELDRFQESSSCGAYGSSD</sequence>
<feature type="region of interest" description="Disordered" evidence="1">
    <location>
        <begin position="18"/>
        <end position="70"/>
    </location>
</feature>
<name>A0ABN9M4T6_9NEOB</name>
<evidence type="ECO:0000313" key="2">
    <source>
        <dbReference type="EMBL" id="CAJ0958932.1"/>
    </source>
</evidence>